<dbReference type="PROSITE" id="PS50109">
    <property type="entry name" value="HIS_KIN"/>
    <property type="match status" value="1"/>
</dbReference>
<keyword evidence="4" id="KW-0597">Phosphoprotein</keyword>
<dbReference type="Pfam" id="PF02518">
    <property type="entry name" value="HATPase_c"/>
    <property type="match status" value="1"/>
</dbReference>
<gene>
    <name evidence="14" type="ORF">WG900_10680</name>
</gene>
<evidence type="ECO:0000259" key="13">
    <source>
        <dbReference type="PROSITE" id="PS50885"/>
    </source>
</evidence>
<organism evidence="14 15">
    <name type="scientific">Novosphingobium aquae</name>
    <dbReference type="NCBI Taxonomy" id="3133435"/>
    <lineage>
        <taxon>Bacteria</taxon>
        <taxon>Pseudomonadati</taxon>
        <taxon>Pseudomonadota</taxon>
        <taxon>Alphaproteobacteria</taxon>
        <taxon>Sphingomonadales</taxon>
        <taxon>Sphingomonadaceae</taxon>
        <taxon>Novosphingobium</taxon>
    </lineage>
</organism>
<feature type="transmembrane region" description="Helical" evidence="11">
    <location>
        <begin position="164"/>
        <end position="187"/>
    </location>
</feature>
<evidence type="ECO:0000256" key="4">
    <source>
        <dbReference type="ARBA" id="ARBA00022553"/>
    </source>
</evidence>
<keyword evidence="6 11" id="KW-0812">Transmembrane</keyword>
<dbReference type="PROSITE" id="PS50885">
    <property type="entry name" value="HAMP"/>
    <property type="match status" value="1"/>
</dbReference>
<dbReference type="PANTHER" id="PTHR45436:SF5">
    <property type="entry name" value="SENSOR HISTIDINE KINASE TRCS"/>
    <property type="match status" value="1"/>
</dbReference>
<dbReference type="InterPro" id="IPR036890">
    <property type="entry name" value="HATPase_C_sf"/>
</dbReference>
<dbReference type="CDD" id="cd00082">
    <property type="entry name" value="HisKA"/>
    <property type="match status" value="1"/>
</dbReference>
<dbReference type="GO" id="GO:0016301">
    <property type="term" value="F:kinase activity"/>
    <property type="evidence" value="ECO:0007669"/>
    <property type="project" value="UniProtKB-KW"/>
</dbReference>
<accession>A0ABU8S8U3</accession>
<evidence type="ECO:0000256" key="11">
    <source>
        <dbReference type="SAM" id="Phobius"/>
    </source>
</evidence>
<feature type="domain" description="HAMP" evidence="13">
    <location>
        <begin position="184"/>
        <end position="235"/>
    </location>
</feature>
<comment type="caution">
    <text evidence="14">The sequence shown here is derived from an EMBL/GenBank/DDBJ whole genome shotgun (WGS) entry which is preliminary data.</text>
</comment>
<evidence type="ECO:0000256" key="1">
    <source>
        <dbReference type="ARBA" id="ARBA00000085"/>
    </source>
</evidence>
<evidence type="ECO:0000256" key="6">
    <source>
        <dbReference type="ARBA" id="ARBA00022692"/>
    </source>
</evidence>
<evidence type="ECO:0000256" key="7">
    <source>
        <dbReference type="ARBA" id="ARBA00022777"/>
    </source>
</evidence>
<dbReference type="Pfam" id="PF00672">
    <property type="entry name" value="HAMP"/>
    <property type="match status" value="1"/>
</dbReference>
<dbReference type="SUPFAM" id="SSF55874">
    <property type="entry name" value="ATPase domain of HSP90 chaperone/DNA topoisomerase II/histidine kinase"/>
    <property type="match status" value="1"/>
</dbReference>
<dbReference type="RefSeq" id="WP_339966992.1">
    <property type="nucleotide sequence ID" value="NZ_JBBHJY010000005.1"/>
</dbReference>
<dbReference type="PRINTS" id="PR00344">
    <property type="entry name" value="BCTRLSENSOR"/>
</dbReference>
<dbReference type="SMART" id="SM00387">
    <property type="entry name" value="HATPase_c"/>
    <property type="match status" value="1"/>
</dbReference>
<evidence type="ECO:0000256" key="5">
    <source>
        <dbReference type="ARBA" id="ARBA00022679"/>
    </source>
</evidence>
<proteinExistence type="predicted"/>
<dbReference type="InterPro" id="IPR003594">
    <property type="entry name" value="HATPase_dom"/>
</dbReference>
<dbReference type="InterPro" id="IPR004358">
    <property type="entry name" value="Sig_transdc_His_kin-like_C"/>
</dbReference>
<comment type="catalytic activity">
    <reaction evidence="1">
        <text>ATP + protein L-histidine = ADP + protein N-phospho-L-histidine.</text>
        <dbReference type="EC" id="2.7.13.3"/>
    </reaction>
</comment>
<evidence type="ECO:0000313" key="14">
    <source>
        <dbReference type="EMBL" id="MEJ6010384.1"/>
    </source>
</evidence>
<dbReference type="InterPro" id="IPR050428">
    <property type="entry name" value="TCS_sensor_his_kinase"/>
</dbReference>
<evidence type="ECO:0000256" key="2">
    <source>
        <dbReference type="ARBA" id="ARBA00004370"/>
    </source>
</evidence>
<dbReference type="Proteomes" id="UP001379235">
    <property type="component" value="Unassembled WGS sequence"/>
</dbReference>
<keyword evidence="15" id="KW-1185">Reference proteome</keyword>
<evidence type="ECO:0000256" key="9">
    <source>
        <dbReference type="ARBA" id="ARBA00023012"/>
    </source>
</evidence>
<evidence type="ECO:0000256" key="3">
    <source>
        <dbReference type="ARBA" id="ARBA00012438"/>
    </source>
</evidence>
<dbReference type="EC" id="2.7.13.3" evidence="3"/>
<evidence type="ECO:0000256" key="8">
    <source>
        <dbReference type="ARBA" id="ARBA00022989"/>
    </source>
</evidence>
<name>A0ABU8S8U3_9SPHN</name>
<dbReference type="InterPro" id="IPR003660">
    <property type="entry name" value="HAMP_dom"/>
</dbReference>
<comment type="subcellular location">
    <subcellularLocation>
        <location evidence="2">Membrane</location>
    </subcellularLocation>
</comment>
<protein>
    <recommendedName>
        <fullName evidence="3">histidine kinase</fullName>
        <ecNumber evidence="3">2.7.13.3</ecNumber>
    </recommendedName>
</protein>
<dbReference type="Gene3D" id="1.10.287.130">
    <property type="match status" value="1"/>
</dbReference>
<dbReference type="Gene3D" id="3.30.565.10">
    <property type="entry name" value="Histidine kinase-like ATPase, C-terminal domain"/>
    <property type="match status" value="1"/>
</dbReference>
<evidence type="ECO:0000259" key="12">
    <source>
        <dbReference type="PROSITE" id="PS50109"/>
    </source>
</evidence>
<sequence>MTLFTSMRGRFLLTTLLWVTLGIGAIWYSSVRVFTQHVELQYHDELEVHVLELGRLTVLDSQGRPQLSRPLSDPRYEVPLSGFYWQVTRPGYGTIKSPSMTRGELDFKIARSPTIDHRLDGGPTGQTIVYGFVREVGNGPPLHFVIATDERHLERIVSTFTRELTILLTLLALALVICGLAMVTLGFRPFGRLSAAIERLREGSSSGIEGQFPDELQQLVADLNAYVTRNTEIVARGRVQASALAHSLRTPLAIITDEAEQMQEGPRPTAADTLLQQSERMQRQIDYHLARVRSGGTRMGVAARISLREILLPLLEAMRRCYPAKRFTVQVPDDFAVAMDEDDLSEVLENLLDNAGKWSRSEVKIVASGNRIMVCDDGPGIAPGRADLVFEIGEAAQDARGGSGLGLAISRSIMRDYGGDIVLGCGPEGYFCVQLMLAP</sequence>
<feature type="domain" description="Histidine kinase" evidence="12">
    <location>
        <begin position="243"/>
        <end position="439"/>
    </location>
</feature>
<keyword evidence="5" id="KW-0808">Transferase</keyword>
<dbReference type="InterPro" id="IPR003661">
    <property type="entry name" value="HisK_dim/P_dom"/>
</dbReference>
<evidence type="ECO:0000256" key="10">
    <source>
        <dbReference type="ARBA" id="ARBA00023136"/>
    </source>
</evidence>
<dbReference type="InterPro" id="IPR036097">
    <property type="entry name" value="HisK_dim/P_sf"/>
</dbReference>
<evidence type="ECO:0000313" key="15">
    <source>
        <dbReference type="Proteomes" id="UP001379235"/>
    </source>
</evidence>
<keyword evidence="10 11" id="KW-0472">Membrane</keyword>
<dbReference type="InterPro" id="IPR005467">
    <property type="entry name" value="His_kinase_dom"/>
</dbReference>
<keyword evidence="7 14" id="KW-0418">Kinase</keyword>
<dbReference type="SUPFAM" id="SSF47384">
    <property type="entry name" value="Homodimeric domain of signal transducing histidine kinase"/>
    <property type="match status" value="1"/>
</dbReference>
<reference evidence="14 15" key="1">
    <citation type="submission" date="2024-03" db="EMBL/GenBank/DDBJ databases">
        <authorList>
            <person name="Jo J.-H."/>
        </authorList>
    </citation>
    <scope>NUCLEOTIDE SEQUENCE [LARGE SCALE GENOMIC DNA]</scope>
    <source>
        <strain evidence="14 15">AS3R-12</strain>
    </source>
</reference>
<dbReference type="PANTHER" id="PTHR45436">
    <property type="entry name" value="SENSOR HISTIDINE KINASE YKOH"/>
    <property type="match status" value="1"/>
</dbReference>
<keyword evidence="8 11" id="KW-1133">Transmembrane helix</keyword>
<keyword evidence="9" id="KW-0902">Two-component regulatory system</keyword>
<dbReference type="EMBL" id="JBBHJY010000005">
    <property type="protein sequence ID" value="MEJ6010384.1"/>
    <property type="molecule type" value="Genomic_DNA"/>
</dbReference>